<dbReference type="EMBL" id="JADKNH010000012">
    <property type="protein sequence ID" value="MBF4695024.1"/>
    <property type="molecule type" value="Genomic_DNA"/>
</dbReference>
<dbReference type="SUPFAM" id="SSF56784">
    <property type="entry name" value="HAD-like"/>
    <property type="match status" value="1"/>
</dbReference>
<sequence length="233" mass="26450">MAAPKAVTFDCYGTLVDWEGEIQRVFKEILANHGITDVDTVAVQRRWEDLQFDYIQEKYRPYTEVLTNTLPMTFKEFDLPFDQADVEMFAGSMGSWGLFPDTIESLKELKKYTKIALITNTDNAIIAQSIAQMGVEFDAVITAEKAGVYKPGHNGFALACKELGLKKEEILHAGFGFKYDVVPATDLGFQTCWINRQGEVRPVDYQETYLVGDMRTFVLMIKGMAESDYIKFE</sequence>
<dbReference type="Proteomes" id="UP000614200">
    <property type="component" value="Unassembled WGS sequence"/>
</dbReference>
<dbReference type="InterPro" id="IPR023214">
    <property type="entry name" value="HAD_sf"/>
</dbReference>
<comment type="caution">
    <text evidence="2">The sequence shown here is derived from an EMBL/GenBank/DDBJ whole genome shotgun (WGS) entry which is preliminary data.</text>
</comment>
<accession>A0ABR9ZX39</accession>
<keyword evidence="3" id="KW-1185">Reference proteome</keyword>
<dbReference type="PANTHER" id="PTHR43316">
    <property type="entry name" value="HYDROLASE, HALOACID DELAHOGENASE-RELATED"/>
    <property type="match status" value="1"/>
</dbReference>
<dbReference type="Gene3D" id="3.40.50.1000">
    <property type="entry name" value="HAD superfamily/HAD-like"/>
    <property type="match status" value="1"/>
</dbReference>
<dbReference type="PRINTS" id="PR00413">
    <property type="entry name" value="HADHALOGNASE"/>
</dbReference>
<dbReference type="RefSeq" id="WP_194703264.1">
    <property type="nucleotide sequence ID" value="NZ_JADKNH010000012.1"/>
</dbReference>
<dbReference type="NCBIfam" id="TIGR01493">
    <property type="entry name" value="HAD-SF-IA-v2"/>
    <property type="match status" value="1"/>
</dbReference>
<proteinExistence type="predicted"/>
<evidence type="ECO:0000313" key="3">
    <source>
        <dbReference type="Proteomes" id="UP000614200"/>
    </source>
</evidence>
<evidence type="ECO:0000256" key="1">
    <source>
        <dbReference type="ARBA" id="ARBA00022801"/>
    </source>
</evidence>
<dbReference type="InterPro" id="IPR006328">
    <property type="entry name" value="2-HAD"/>
</dbReference>
<dbReference type="NCBIfam" id="TIGR01428">
    <property type="entry name" value="HAD_type_II"/>
    <property type="match status" value="1"/>
</dbReference>
<keyword evidence="1" id="KW-0378">Hydrolase</keyword>
<dbReference type="PANTHER" id="PTHR43316:SF9">
    <property type="entry name" value="ACID DEHALOGENASE, PUTATIVE (AFU_ORTHOLOGUE AFUA_6G14460)-RELATED"/>
    <property type="match status" value="1"/>
</dbReference>
<dbReference type="InterPro" id="IPR036412">
    <property type="entry name" value="HAD-like_sf"/>
</dbReference>
<organism evidence="2 3">
    <name type="scientific">Fusibacter ferrireducens</name>
    <dbReference type="NCBI Taxonomy" id="2785058"/>
    <lineage>
        <taxon>Bacteria</taxon>
        <taxon>Bacillati</taxon>
        <taxon>Bacillota</taxon>
        <taxon>Clostridia</taxon>
        <taxon>Eubacteriales</taxon>
        <taxon>Eubacteriales Family XII. Incertae Sedis</taxon>
        <taxon>Fusibacter</taxon>
    </lineage>
</organism>
<dbReference type="Pfam" id="PF00702">
    <property type="entry name" value="Hydrolase"/>
    <property type="match status" value="1"/>
</dbReference>
<dbReference type="InterPro" id="IPR051540">
    <property type="entry name" value="S-2-haloacid_dehalogenase"/>
</dbReference>
<protein>
    <submittedName>
        <fullName evidence="2">Haloacid dehalogenase type II</fullName>
    </submittedName>
</protein>
<reference evidence="2 3" key="1">
    <citation type="submission" date="2020-11" db="EMBL/GenBank/DDBJ databases">
        <title>Fusibacter basophilias sp. nov.</title>
        <authorList>
            <person name="Qiu D."/>
        </authorList>
    </citation>
    <scope>NUCLEOTIDE SEQUENCE [LARGE SCALE GENOMIC DNA]</scope>
    <source>
        <strain evidence="2 3">Q10-2</strain>
    </source>
</reference>
<evidence type="ECO:0000313" key="2">
    <source>
        <dbReference type="EMBL" id="MBF4695024.1"/>
    </source>
</evidence>
<dbReference type="InterPro" id="IPR006439">
    <property type="entry name" value="HAD-SF_hydro_IA"/>
</dbReference>
<dbReference type="SFLD" id="SFLDG01129">
    <property type="entry name" value="C1.5:_HAD__Beta-PGM__Phosphata"/>
    <property type="match status" value="1"/>
</dbReference>
<dbReference type="Gene3D" id="1.10.150.750">
    <property type="match status" value="1"/>
</dbReference>
<gene>
    <name evidence="2" type="ORF">ISU02_18140</name>
</gene>
<name>A0ABR9ZX39_9FIRM</name>
<dbReference type="SFLD" id="SFLDS00003">
    <property type="entry name" value="Haloacid_Dehalogenase"/>
    <property type="match status" value="1"/>
</dbReference>